<keyword evidence="4 5" id="KW-0472">Membrane</keyword>
<dbReference type="GO" id="GO:0016020">
    <property type="term" value="C:membrane"/>
    <property type="evidence" value="ECO:0007669"/>
    <property type="project" value="UniProtKB-SubCell"/>
</dbReference>
<comment type="subcellular location">
    <subcellularLocation>
        <location evidence="1">Membrane</location>
        <topology evidence="1">Multi-pass membrane protein</topology>
    </subcellularLocation>
</comment>
<evidence type="ECO:0000256" key="1">
    <source>
        <dbReference type="ARBA" id="ARBA00004141"/>
    </source>
</evidence>
<dbReference type="InterPro" id="IPR007941">
    <property type="entry name" value="DUF726"/>
</dbReference>
<keyword evidence="3 5" id="KW-1133">Transmembrane helix</keyword>
<sequence>MSSHCLHILLMFVNQCLLLSFFCVSSKCVVYVVEYFGLTGALFNGTDMLALDVCIRVRKYKGTTNNEWTLELKEIVDRIVTMRKLLFEAMCARVQMESKDSNHNVVNLCMASLFYIYTLFLNGDILFLQKGYEKENDQTSDDSWEKLKRGGLIGTAAITGGTLMAITGGLAAPAIASGFGALAPTLDTIMLVIGAGGFAVVASAIGSVARSVAVAASLGVRMLLAIVLGSSFSPKFTNSSQNHTANFLKFTRTLLAFASDSHKYLISLHSPIVTSSTAPRCSMTSLHTSSVSPKIPSILNLVTDEATRIRLLNTLSPQFFISRILNEGSGLSETTAKLGQFLNVGS</sequence>
<evidence type="ECO:0000313" key="7">
    <source>
        <dbReference type="Proteomes" id="UP000245207"/>
    </source>
</evidence>
<feature type="transmembrane region" description="Helical" evidence="5">
    <location>
        <begin position="12"/>
        <end position="33"/>
    </location>
</feature>
<feature type="transmembrane region" description="Helical" evidence="5">
    <location>
        <begin position="105"/>
        <end position="129"/>
    </location>
</feature>
<reference evidence="6 7" key="1">
    <citation type="journal article" date="2018" name="Mol. Plant">
        <title>The genome of Artemisia annua provides insight into the evolution of Asteraceae family and artemisinin biosynthesis.</title>
        <authorList>
            <person name="Shen Q."/>
            <person name="Zhang L."/>
            <person name="Liao Z."/>
            <person name="Wang S."/>
            <person name="Yan T."/>
            <person name="Shi P."/>
            <person name="Liu M."/>
            <person name="Fu X."/>
            <person name="Pan Q."/>
            <person name="Wang Y."/>
            <person name="Lv Z."/>
            <person name="Lu X."/>
            <person name="Zhang F."/>
            <person name="Jiang W."/>
            <person name="Ma Y."/>
            <person name="Chen M."/>
            <person name="Hao X."/>
            <person name="Li L."/>
            <person name="Tang Y."/>
            <person name="Lv G."/>
            <person name="Zhou Y."/>
            <person name="Sun X."/>
            <person name="Brodelius P.E."/>
            <person name="Rose J.K.C."/>
            <person name="Tang K."/>
        </authorList>
    </citation>
    <scope>NUCLEOTIDE SEQUENCE [LARGE SCALE GENOMIC DNA]</scope>
    <source>
        <strain evidence="7">cv. Huhao1</strain>
        <tissue evidence="6">Leaf</tissue>
    </source>
</reference>
<evidence type="ECO:0000256" key="2">
    <source>
        <dbReference type="ARBA" id="ARBA00022692"/>
    </source>
</evidence>
<feature type="transmembrane region" description="Helical" evidence="5">
    <location>
        <begin position="212"/>
        <end position="232"/>
    </location>
</feature>
<organism evidence="6 7">
    <name type="scientific">Artemisia annua</name>
    <name type="common">Sweet wormwood</name>
    <dbReference type="NCBI Taxonomy" id="35608"/>
    <lineage>
        <taxon>Eukaryota</taxon>
        <taxon>Viridiplantae</taxon>
        <taxon>Streptophyta</taxon>
        <taxon>Embryophyta</taxon>
        <taxon>Tracheophyta</taxon>
        <taxon>Spermatophyta</taxon>
        <taxon>Magnoliopsida</taxon>
        <taxon>eudicotyledons</taxon>
        <taxon>Gunneridae</taxon>
        <taxon>Pentapetalae</taxon>
        <taxon>asterids</taxon>
        <taxon>campanulids</taxon>
        <taxon>Asterales</taxon>
        <taxon>Asteraceae</taxon>
        <taxon>Asteroideae</taxon>
        <taxon>Anthemideae</taxon>
        <taxon>Artemisiinae</taxon>
        <taxon>Artemisia</taxon>
    </lineage>
</organism>
<evidence type="ECO:0000256" key="4">
    <source>
        <dbReference type="ARBA" id="ARBA00023136"/>
    </source>
</evidence>
<name>A0A2U1QHN4_ARTAN</name>
<protein>
    <submittedName>
        <fullName evidence="6">Transmembrane and coiled-coil domain-containing protein 4</fullName>
    </submittedName>
</protein>
<feature type="transmembrane region" description="Helical" evidence="5">
    <location>
        <begin position="150"/>
        <end position="176"/>
    </location>
</feature>
<dbReference type="AlphaFoldDB" id="A0A2U1QHN4"/>
<gene>
    <name evidence="6" type="ORF">CTI12_AA013930</name>
</gene>
<dbReference type="PANTHER" id="PTHR17920">
    <property type="entry name" value="TRANSMEMBRANE AND COILED-COIL DOMAIN-CONTAINING PROTEIN 4 TMCO4"/>
    <property type="match status" value="1"/>
</dbReference>
<keyword evidence="7" id="KW-1185">Reference proteome</keyword>
<accession>A0A2U1QHN4</accession>
<dbReference type="PANTHER" id="PTHR17920:SF24">
    <property type="entry name" value="ALPHA_BETA HYDROLASE-RELATED"/>
    <property type="match status" value="1"/>
</dbReference>
<keyword evidence="2 5" id="KW-0812">Transmembrane</keyword>
<dbReference type="Proteomes" id="UP000245207">
    <property type="component" value="Unassembled WGS sequence"/>
</dbReference>
<evidence type="ECO:0000256" key="3">
    <source>
        <dbReference type="ARBA" id="ARBA00022989"/>
    </source>
</evidence>
<comment type="caution">
    <text evidence="6">The sequence shown here is derived from an EMBL/GenBank/DDBJ whole genome shotgun (WGS) entry which is preliminary data.</text>
</comment>
<evidence type="ECO:0000313" key="6">
    <source>
        <dbReference type="EMBL" id="PWA97530.1"/>
    </source>
</evidence>
<dbReference type="EMBL" id="PKPP01000117">
    <property type="protein sequence ID" value="PWA97530.1"/>
    <property type="molecule type" value="Genomic_DNA"/>
</dbReference>
<feature type="transmembrane region" description="Helical" evidence="5">
    <location>
        <begin position="188"/>
        <end position="205"/>
    </location>
</feature>
<evidence type="ECO:0000256" key="5">
    <source>
        <dbReference type="SAM" id="Phobius"/>
    </source>
</evidence>
<proteinExistence type="predicted"/>